<dbReference type="AlphaFoldDB" id="A0A8J2JA83"/>
<dbReference type="EMBL" id="CAJVCH010042812">
    <property type="protein sequence ID" value="CAG7717028.1"/>
    <property type="molecule type" value="Genomic_DNA"/>
</dbReference>
<sequence>MGFFCETSSKFLSLIVAATLINVISAAVPADLYRNVNQTVGLNSTIGNDTSSREARRSVVSGGLFSIVSFDNVACNGTSGEVGTCYSQAECNTLGGTTNGRCAGNYGVCCTIKYTCGATVTANNSYLVNPGYPATVSGPLTCSYTVVQIKGATSFYLEFIKFDIRGPSGPCTNDTFTVTQSGVTTAFPTLCGDNDGQMEYIQWATKSSLFKRSIKGGSLGGITLPSLIQSKATLTFTLAAGSDARSWQIRVVQFKSTDACNAPAGCTQYYNDPSNMGTVQSYNYNGGQGEFIASNSCSQRCFRLPTGYCSMTLTEDTFMLPGTAPNTCTTDYLLINGQRYCGDTLGTNGAVTVTQVTGMNYLTITECSGPSNADMDLGYSLRYMLQPCT</sequence>
<evidence type="ECO:0000313" key="5">
    <source>
        <dbReference type="EMBL" id="CAG7717028.1"/>
    </source>
</evidence>
<feature type="domain" description="CUB" evidence="4">
    <location>
        <begin position="116"/>
        <end position="193"/>
    </location>
</feature>
<comment type="caution">
    <text evidence="2">Lacks conserved residue(s) required for the propagation of feature annotation.</text>
</comment>
<evidence type="ECO:0000259" key="4">
    <source>
        <dbReference type="PROSITE" id="PS01180"/>
    </source>
</evidence>
<reference evidence="5" key="1">
    <citation type="submission" date="2021-06" db="EMBL/GenBank/DDBJ databases">
        <authorList>
            <person name="Hodson N. C."/>
            <person name="Mongue J. A."/>
            <person name="Jaron S. K."/>
        </authorList>
    </citation>
    <scope>NUCLEOTIDE SEQUENCE</scope>
</reference>
<dbReference type="InterPro" id="IPR000859">
    <property type="entry name" value="CUB_dom"/>
</dbReference>
<dbReference type="PROSITE" id="PS01180">
    <property type="entry name" value="CUB"/>
    <property type="match status" value="1"/>
</dbReference>
<comment type="caution">
    <text evidence="5">The sequence shown here is derived from an EMBL/GenBank/DDBJ whole genome shotgun (WGS) entry which is preliminary data.</text>
</comment>
<dbReference type="OrthoDB" id="6378913at2759"/>
<dbReference type="Pfam" id="PF00431">
    <property type="entry name" value="CUB"/>
    <property type="match status" value="1"/>
</dbReference>
<gene>
    <name evidence="5" type="ORF">AFUS01_LOCUS6505</name>
</gene>
<keyword evidence="1" id="KW-1015">Disulfide bond</keyword>
<keyword evidence="3" id="KW-0732">Signal</keyword>
<dbReference type="InterPro" id="IPR058698">
    <property type="entry name" value="CUB_metazoa"/>
</dbReference>
<evidence type="ECO:0000256" key="3">
    <source>
        <dbReference type="SAM" id="SignalP"/>
    </source>
</evidence>
<evidence type="ECO:0000313" key="6">
    <source>
        <dbReference type="Proteomes" id="UP000708208"/>
    </source>
</evidence>
<evidence type="ECO:0000256" key="1">
    <source>
        <dbReference type="ARBA" id="ARBA00023157"/>
    </source>
</evidence>
<feature type="chain" id="PRO_5035161934" description="CUB domain-containing protein" evidence="3">
    <location>
        <begin position="27"/>
        <end position="389"/>
    </location>
</feature>
<dbReference type="Pfam" id="PF26080">
    <property type="entry name" value="CUB_animal"/>
    <property type="match status" value="1"/>
</dbReference>
<keyword evidence="6" id="KW-1185">Reference proteome</keyword>
<evidence type="ECO:0000256" key="2">
    <source>
        <dbReference type="PROSITE-ProRule" id="PRU00059"/>
    </source>
</evidence>
<organism evidence="5 6">
    <name type="scientific">Allacma fusca</name>
    <dbReference type="NCBI Taxonomy" id="39272"/>
    <lineage>
        <taxon>Eukaryota</taxon>
        <taxon>Metazoa</taxon>
        <taxon>Ecdysozoa</taxon>
        <taxon>Arthropoda</taxon>
        <taxon>Hexapoda</taxon>
        <taxon>Collembola</taxon>
        <taxon>Symphypleona</taxon>
        <taxon>Sminthuridae</taxon>
        <taxon>Allacma</taxon>
    </lineage>
</organism>
<proteinExistence type="predicted"/>
<name>A0A8J2JA83_9HEXA</name>
<protein>
    <recommendedName>
        <fullName evidence="4">CUB domain-containing protein</fullName>
    </recommendedName>
</protein>
<dbReference type="PANTHER" id="PTHR33236:SF5">
    <property type="entry name" value="CUB DOMAIN-CONTAINING PROTEIN"/>
    <property type="match status" value="1"/>
</dbReference>
<feature type="signal peptide" evidence="3">
    <location>
        <begin position="1"/>
        <end position="26"/>
    </location>
</feature>
<dbReference type="Proteomes" id="UP000708208">
    <property type="component" value="Unassembled WGS sequence"/>
</dbReference>
<dbReference type="PANTHER" id="PTHR33236">
    <property type="entry name" value="INTRAFLAGELLAR TRANSPORT PROTEIN 122 FAMILY PROTEIN-RELATED"/>
    <property type="match status" value="1"/>
</dbReference>
<accession>A0A8J2JA83</accession>